<dbReference type="Pfam" id="PF00571">
    <property type="entry name" value="CBS"/>
    <property type="match status" value="2"/>
</dbReference>
<name>A0A850HEW2_9FIRM</name>
<accession>A0A850HEW2</accession>
<comment type="caution">
    <text evidence="12">The sequence shown here is derived from an EMBL/GenBank/DDBJ whole genome shotgun (WGS) entry which is preliminary data.</text>
</comment>
<protein>
    <recommendedName>
        <fullName evidence="9">Magnesium transporter MgtE</fullName>
    </recommendedName>
</protein>
<evidence type="ECO:0000256" key="4">
    <source>
        <dbReference type="ARBA" id="ARBA00022692"/>
    </source>
</evidence>
<organism evidence="12 13">
    <name type="scientific">Dorea phocaeensis</name>
    <dbReference type="NCBI Taxonomy" id="2040291"/>
    <lineage>
        <taxon>Bacteria</taxon>
        <taxon>Bacillati</taxon>
        <taxon>Bacillota</taxon>
        <taxon>Clostridia</taxon>
        <taxon>Lachnospirales</taxon>
        <taxon>Lachnospiraceae</taxon>
        <taxon>Dorea</taxon>
    </lineage>
</organism>
<dbReference type="Gene3D" id="1.25.60.10">
    <property type="entry name" value="MgtE N-terminal domain-like"/>
    <property type="match status" value="1"/>
</dbReference>
<comment type="caution">
    <text evidence="9">Lacks conserved residue(s) required for the propagation of feature annotation.</text>
</comment>
<feature type="transmembrane region" description="Helical" evidence="9">
    <location>
        <begin position="386"/>
        <end position="413"/>
    </location>
</feature>
<dbReference type="GO" id="GO:0046872">
    <property type="term" value="F:metal ion binding"/>
    <property type="evidence" value="ECO:0007669"/>
    <property type="project" value="UniProtKB-KW"/>
</dbReference>
<dbReference type="PANTHER" id="PTHR43773">
    <property type="entry name" value="MAGNESIUM TRANSPORTER MGTE"/>
    <property type="match status" value="1"/>
</dbReference>
<dbReference type="CDD" id="cd04606">
    <property type="entry name" value="CBS_pair_Mg_transporter"/>
    <property type="match status" value="1"/>
</dbReference>
<dbReference type="InterPro" id="IPR046342">
    <property type="entry name" value="CBS_dom_sf"/>
</dbReference>
<keyword evidence="4 9" id="KW-0812">Transmembrane</keyword>
<dbReference type="SMART" id="SM00924">
    <property type="entry name" value="MgtE_N"/>
    <property type="match status" value="1"/>
</dbReference>
<evidence type="ECO:0000313" key="13">
    <source>
        <dbReference type="Proteomes" id="UP000528555"/>
    </source>
</evidence>
<evidence type="ECO:0000313" key="12">
    <source>
        <dbReference type="EMBL" id="NVH57066.1"/>
    </source>
</evidence>
<gene>
    <name evidence="12" type="primary">mgtE</name>
    <name evidence="12" type="ORF">G5A66_00090</name>
    <name evidence="11" type="ORF">G5A75_02715</name>
</gene>
<feature type="domain" description="CBS" evidence="10">
    <location>
        <begin position="139"/>
        <end position="200"/>
    </location>
</feature>
<dbReference type="EMBL" id="JAAIUO010000001">
    <property type="protein sequence ID" value="NSK13803.1"/>
    <property type="molecule type" value="Genomic_DNA"/>
</dbReference>
<dbReference type="InterPro" id="IPR006668">
    <property type="entry name" value="Mg_transptr_MgtE_intracell_dom"/>
</dbReference>
<evidence type="ECO:0000313" key="14">
    <source>
        <dbReference type="Proteomes" id="UP000701680"/>
    </source>
</evidence>
<keyword evidence="8" id="KW-0129">CBS domain</keyword>
<dbReference type="InterPro" id="IPR036739">
    <property type="entry name" value="SLC41_membr_dom_sf"/>
</dbReference>
<proteinExistence type="inferred from homology"/>
<dbReference type="OrthoDB" id="9790355at2"/>
<evidence type="ECO:0000256" key="1">
    <source>
        <dbReference type="ARBA" id="ARBA00004141"/>
    </source>
</evidence>
<dbReference type="Gene3D" id="1.10.357.20">
    <property type="entry name" value="SLC41 divalent cation transporters, integral membrane domain"/>
    <property type="match status" value="1"/>
</dbReference>
<keyword evidence="3 9" id="KW-0813">Transport</keyword>
<feature type="transmembrane region" description="Helical" evidence="9">
    <location>
        <begin position="360"/>
        <end position="380"/>
    </location>
</feature>
<comment type="subunit">
    <text evidence="9">Homodimer.</text>
</comment>
<dbReference type="RefSeq" id="WP_101694752.1">
    <property type="nucleotide sequence ID" value="NZ_JAAITX010000001.1"/>
</dbReference>
<keyword evidence="13" id="KW-1185">Reference proteome</keyword>
<evidence type="ECO:0000256" key="3">
    <source>
        <dbReference type="ARBA" id="ARBA00022448"/>
    </source>
</evidence>
<comment type="function">
    <text evidence="9">Acts as a magnesium transporter.</text>
</comment>
<dbReference type="Gene3D" id="3.10.580.10">
    <property type="entry name" value="CBS-domain"/>
    <property type="match status" value="1"/>
</dbReference>
<evidence type="ECO:0000256" key="9">
    <source>
        <dbReference type="RuleBase" id="RU362011"/>
    </source>
</evidence>
<evidence type="ECO:0000256" key="5">
    <source>
        <dbReference type="ARBA" id="ARBA00022842"/>
    </source>
</evidence>
<dbReference type="GO" id="GO:0015095">
    <property type="term" value="F:magnesium ion transmembrane transporter activity"/>
    <property type="evidence" value="ECO:0007669"/>
    <property type="project" value="UniProtKB-UniRule"/>
</dbReference>
<dbReference type="AlphaFoldDB" id="A0A850HEW2"/>
<dbReference type="PANTHER" id="PTHR43773:SF1">
    <property type="entry name" value="MAGNESIUM TRANSPORTER MGTE"/>
    <property type="match status" value="1"/>
</dbReference>
<dbReference type="Pfam" id="PF01769">
    <property type="entry name" value="MgtE"/>
    <property type="match status" value="1"/>
</dbReference>
<keyword evidence="9" id="KW-0479">Metal-binding</keyword>
<dbReference type="Proteomes" id="UP000701680">
    <property type="component" value="Unassembled WGS sequence"/>
</dbReference>
<dbReference type="InterPro" id="IPR000644">
    <property type="entry name" value="CBS_dom"/>
</dbReference>
<dbReference type="SUPFAM" id="SSF161093">
    <property type="entry name" value="MgtE membrane domain-like"/>
    <property type="match status" value="1"/>
</dbReference>
<dbReference type="InterPro" id="IPR006669">
    <property type="entry name" value="MgtE_transporter"/>
</dbReference>
<dbReference type="SUPFAM" id="SSF158791">
    <property type="entry name" value="MgtE N-terminal domain-like"/>
    <property type="match status" value="1"/>
</dbReference>
<dbReference type="SMART" id="SM00116">
    <property type="entry name" value="CBS"/>
    <property type="match status" value="2"/>
</dbReference>
<evidence type="ECO:0000256" key="7">
    <source>
        <dbReference type="ARBA" id="ARBA00023136"/>
    </source>
</evidence>
<feature type="domain" description="CBS" evidence="10">
    <location>
        <begin position="202"/>
        <end position="258"/>
    </location>
</feature>
<comment type="similarity">
    <text evidence="2 9">Belongs to the SLC41A transporter family.</text>
</comment>
<dbReference type="InterPro" id="IPR038076">
    <property type="entry name" value="MgtE_N_sf"/>
</dbReference>
<reference evidence="13 14" key="1">
    <citation type="journal article" date="2020" name="Cell Host Microbe">
        <title>Functional and Genomic Variation between Human-Derived Isolates of Lachnospiraceae Reveals Inter- and Intra-Species Diversity.</title>
        <authorList>
            <person name="Sorbara M.T."/>
            <person name="Littmann E.R."/>
            <person name="Fontana E."/>
            <person name="Moody T.U."/>
            <person name="Kohout C.E."/>
            <person name="Gjonbalaj M."/>
            <person name="Eaton V."/>
            <person name="Seok R."/>
            <person name="Leiner I.M."/>
            <person name="Pamer E.G."/>
        </authorList>
    </citation>
    <scope>NUCLEOTIDE SEQUENCE [LARGE SCALE GENOMIC DNA]</scope>
    <source>
        <strain evidence="12 13">MSK.17.11</strain>
        <strain evidence="11 14">MSK.17.38</strain>
    </source>
</reference>
<keyword evidence="9" id="KW-1003">Cell membrane</keyword>
<comment type="subcellular location">
    <subcellularLocation>
        <location evidence="9">Cell membrane</location>
        <topology evidence="9">Multi-pass membrane protein</topology>
    </subcellularLocation>
    <subcellularLocation>
        <location evidence="1">Membrane</location>
        <topology evidence="1">Multi-pass membrane protein</topology>
    </subcellularLocation>
</comment>
<reference evidence="12" key="2">
    <citation type="submission" date="2020-02" db="EMBL/GenBank/DDBJ databases">
        <authorList>
            <person name="Littmann E."/>
            <person name="Sorbara M."/>
        </authorList>
    </citation>
    <scope>NUCLEOTIDE SEQUENCE</scope>
    <source>
        <strain evidence="12">MSK.17.11</strain>
        <strain evidence="11">MSK.17.38</strain>
    </source>
</reference>
<feature type="transmembrane region" description="Helical" evidence="9">
    <location>
        <begin position="425"/>
        <end position="449"/>
    </location>
</feature>
<dbReference type="NCBIfam" id="TIGR00400">
    <property type="entry name" value="mgtE"/>
    <property type="match status" value="1"/>
</dbReference>
<sequence length="451" mass="50701">MEEREELTEERILEMLDNRQFKELKEELENNMYPVDLAEILEEFEQKQLVMVFRLLAKEEAAETFTYMNSDMREILINALTDSELEEVMEEMYLDDTVDVLEEMPANVVDRLLMATDEEKRAQINQLLQYPEDSAGSVMNVDYIALSQEMTVEDAIMKIRQVGLNRETIYTCYVTEKRRLIGVVDIKDLLTTGESRTIDEIMDTNMLYAQTTDDQEEVARMITKYGLIALPIVDHEHCMVGIVTVDDAMLVLQEEETEDISIMAGVAPNEESYFGTTVYEHVKSRLPWLLFLMLSATVTQMIMNSYEAALAVMPQLAGFIPMLTGTGGNCGSQSSTLVIRGLAIGEIEFRDLFKVIWKEVRIAVCISIILAVVNGTRILIMGQGDAMMAFTIGVTMACTVIIAKVVGCTLPLVAKKVGLDPAIMATPLISTLVDISTISVYFAIVSFVFRL</sequence>
<evidence type="ECO:0000256" key="8">
    <source>
        <dbReference type="PROSITE-ProRule" id="PRU00703"/>
    </source>
</evidence>
<keyword evidence="7 9" id="KW-0472">Membrane</keyword>
<dbReference type="Proteomes" id="UP000528555">
    <property type="component" value="Unassembled WGS sequence"/>
</dbReference>
<dbReference type="GO" id="GO:0005886">
    <property type="term" value="C:plasma membrane"/>
    <property type="evidence" value="ECO:0007669"/>
    <property type="project" value="UniProtKB-SubCell"/>
</dbReference>
<evidence type="ECO:0000256" key="2">
    <source>
        <dbReference type="ARBA" id="ARBA00009749"/>
    </source>
</evidence>
<evidence type="ECO:0000256" key="6">
    <source>
        <dbReference type="ARBA" id="ARBA00022989"/>
    </source>
</evidence>
<dbReference type="EMBL" id="JAAITX010000001">
    <property type="protein sequence ID" value="NVH57066.1"/>
    <property type="molecule type" value="Genomic_DNA"/>
</dbReference>
<dbReference type="PROSITE" id="PS51371">
    <property type="entry name" value="CBS"/>
    <property type="match status" value="2"/>
</dbReference>
<dbReference type="SUPFAM" id="SSF54631">
    <property type="entry name" value="CBS-domain pair"/>
    <property type="match status" value="1"/>
</dbReference>
<evidence type="ECO:0000313" key="11">
    <source>
        <dbReference type="EMBL" id="NSK13803.1"/>
    </source>
</evidence>
<evidence type="ECO:0000259" key="10">
    <source>
        <dbReference type="PROSITE" id="PS51371"/>
    </source>
</evidence>
<dbReference type="InterPro" id="IPR006667">
    <property type="entry name" value="SLC41_membr_dom"/>
</dbReference>
<keyword evidence="5 9" id="KW-0460">Magnesium</keyword>
<dbReference type="Pfam" id="PF03448">
    <property type="entry name" value="MgtE_N"/>
    <property type="match status" value="1"/>
</dbReference>
<keyword evidence="6 9" id="KW-1133">Transmembrane helix</keyword>